<feature type="chain" id="PRO_5016463930" evidence="1">
    <location>
        <begin position="23"/>
        <end position="269"/>
    </location>
</feature>
<keyword evidence="3" id="KW-1185">Reference proteome</keyword>
<dbReference type="RefSeq" id="WP_110254845.1">
    <property type="nucleotide sequence ID" value="NZ_QJKB01000002.1"/>
</dbReference>
<dbReference type="EMBL" id="QJKB01000002">
    <property type="protein sequence ID" value="PXX45412.1"/>
    <property type="molecule type" value="Genomic_DNA"/>
</dbReference>
<evidence type="ECO:0000313" key="2">
    <source>
        <dbReference type="EMBL" id="PXX45412.1"/>
    </source>
</evidence>
<comment type="caution">
    <text evidence="2">The sequence shown here is derived from an EMBL/GenBank/DDBJ whole genome shotgun (WGS) entry which is preliminary data.</text>
</comment>
<dbReference type="OrthoDB" id="5943at2"/>
<organism evidence="2 3">
    <name type="scientific">Undibacterium pigrum</name>
    <dbReference type="NCBI Taxonomy" id="401470"/>
    <lineage>
        <taxon>Bacteria</taxon>
        <taxon>Pseudomonadati</taxon>
        <taxon>Pseudomonadota</taxon>
        <taxon>Betaproteobacteria</taxon>
        <taxon>Burkholderiales</taxon>
        <taxon>Oxalobacteraceae</taxon>
        <taxon>Undibacterium</taxon>
    </lineage>
</organism>
<dbReference type="Proteomes" id="UP000247792">
    <property type="component" value="Unassembled WGS sequence"/>
</dbReference>
<accession>A0A318JAJ8</accession>
<reference evidence="2 3" key="1">
    <citation type="submission" date="2018-05" db="EMBL/GenBank/DDBJ databases">
        <title>Genomic Encyclopedia of Type Strains, Phase IV (KMG-IV): sequencing the most valuable type-strain genomes for metagenomic binning, comparative biology and taxonomic classification.</title>
        <authorList>
            <person name="Goeker M."/>
        </authorList>
    </citation>
    <scope>NUCLEOTIDE SEQUENCE [LARGE SCALE GENOMIC DNA]</scope>
    <source>
        <strain evidence="2 3">DSM 19792</strain>
    </source>
</reference>
<dbReference type="AlphaFoldDB" id="A0A318JAJ8"/>
<keyword evidence="1" id="KW-0732">Signal</keyword>
<gene>
    <name evidence="2" type="ORF">DFR42_102640</name>
</gene>
<dbReference type="InterPro" id="IPR019613">
    <property type="entry name" value="DUF4198"/>
</dbReference>
<protein>
    <submittedName>
        <fullName evidence="2">Uncharacterized protein DUF4198</fullName>
    </submittedName>
</protein>
<sequence length="269" mass="28970">MKTLKKIALFSALAGAVFSAQAHRAFLVPSSTVVAGNAPWVTVDAAAATDVFVFDHNALKLDNLFITAPDGTALKPENANTGKYRSTFDVKLSQTGSYKIGILNEGLFASYKEDGKVKRWRGTAETFAKEVPANAEELQVTQRSGRIETFVTNGKPGGKAIEITGNGLELSGATHPNDLVAGETAQFRLTLDGKPAAKVSITLIPGGLRYRQKLDEKTFVTDSEGKFSVSWTNAGLYWMEAEIKDDKQVKAPAKSRVATYVATLEVLPQ</sequence>
<proteinExistence type="predicted"/>
<name>A0A318JAJ8_9BURK</name>
<dbReference type="Pfam" id="PF10670">
    <property type="entry name" value="DUF4198"/>
    <property type="match status" value="1"/>
</dbReference>
<evidence type="ECO:0000313" key="3">
    <source>
        <dbReference type="Proteomes" id="UP000247792"/>
    </source>
</evidence>
<evidence type="ECO:0000256" key="1">
    <source>
        <dbReference type="SAM" id="SignalP"/>
    </source>
</evidence>
<feature type="signal peptide" evidence="1">
    <location>
        <begin position="1"/>
        <end position="22"/>
    </location>
</feature>